<accession>A0A2S1SGK5</accession>
<gene>
    <name evidence="1" type="ORF">HYN49_06095</name>
</gene>
<keyword evidence="2" id="KW-1185">Reference proteome</keyword>
<protein>
    <submittedName>
        <fullName evidence="1">Uncharacterized protein</fullName>
    </submittedName>
</protein>
<evidence type="ECO:0000313" key="2">
    <source>
        <dbReference type="Proteomes" id="UP000244937"/>
    </source>
</evidence>
<dbReference type="EMBL" id="CP029187">
    <property type="protein sequence ID" value="AWI25501.1"/>
    <property type="molecule type" value="Genomic_DNA"/>
</dbReference>
<name>A0A2S1SGK5_9FLAO</name>
<proteinExistence type="predicted"/>
<evidence type="ECO:0000313" key="1">
    <source>
        <dbReference type="EMBL" id="AWI25501.1"/>
    </source>
</evidence>
<dbReference type="AlphaFoldDB" id="A0A2S1SGK5"/>
<sequence>MLPLCGAFAQTKDVRPGVYESNSMGTNFLLRVNDNNTYELVFLHGDFEKEGDTLRLKTKKSTEGDFAVTPVATAKNATALTLTFRGMTSRYFLRSVFIGTQHSDSRPPEYKSARDYIKTANAETDEYTNSEPVSIKIDRTKYLYLLNYKNYFSRGNTENPTIISKFEIPDDVSEVDVEFDVNKMGDMNFRIYKNEKDQLVMTEGKSPLVFVFKEENGQAKASNKLSAQLIEDKDFAKNAGFVPDSDEILEGVIEENTPSYTFKYTIDKSFTEAQKAIAKSKNKFLVVDFDYENKNSQADFDKFIKRAETELGYAMNSEYVESEDHFNFYHASDKDKNQLSKNKLDAKKPQILIYNADGDLIYHTSSTLKKSGYFSSYNSIYSELKQADDYLKFDRAVSNKKATVPELAKIFRAGVHMEKPYAASGAQTTYIENEAVVEAVDTTTAVYDYEVHESVIGDRENLYKLKTTPEAVKAKWAQIVAFYKKSNAYNQDYIDAGLNEISNNGLTSKLFSESKNELSGVTFDFLDYVFAHRAEIKKAEAGFSGEDDTAWHYDGNDVDSLLNAFFGAQAYAESVDKPQQDKLRDYYKKYVALSGGDPLLQQSYFYFVQNGVSPETEREYLDAYAKFFNSVIKSDSSIIENLDRAFSDSFSGSNDWQSFKYEFANTANNLAWYVVEHRLGPADLKEAIRWSEASLRIEIKNAYYLDTLAQLYYLNGQKQKAIFTEERAASAAGELDDPEIKLKYEEILQKMKQGTY</sequence>
<dbReference type="KEGG" id="fpal:HYN49_06095"/>
<reference evidence="1 2" key="1">
    <citation type="submission" date="2018-05" db="EMBL/GenBank/DDBJ databases">
        <title>Genome sequencing of Flavobacterium sp. HYN0049.</title>
        <authorList>
            <person name="Yi H."/>
            <person name="Baek C."/>
        </authorList>
    </citation>
    <scope>NUCLEOTIDE SEQUENCE [LARGE SCALE GENOMIC DNA]</scope>
    <source>
        <strain evidence="1 2">HYN0049</strain>
    </source>
</reference>
<dbReference type="Proteomes" id="UP000244937">
    <property type="component" value="Chromosome"/>
</dbReference>
<organism evidence="1 2">
    <name type="scientific">Flavobacterium pallidum</name>
    <dbReference type="NCBI Taxonomy" id="2172098"/>
    <lineage>
        <taxon>Bacteria</taxon>
        <taxon>Pseudomonadati</taxon>
        <taxon>Bacteroidota</taxon>
        <taxon>Flavobacteriia</taxon>
        <taxon>Flavobacteriales</taxon>
        <taxon>Flavobacteriaceae</taxon>
        <taxon>Flavobacterium</taxon>
    </lineage>
</organism>